<dbReference type="PANTHER" id="PTHR33116">
    <property type="entry name" value="REVERSE TRANSCRIPTASE ZINC-BINDING DOMAIN-CONTAINING PROTEIN-RELATED-RELATED"/>
    <property type="match status" value="1"/>
</dbReference>
<dbReference type="EMBL" id="JAHUZN010000011">
    <property type="protein sequence ID" value="KAG8478940.1"/>
    <property type="molecule type" value="Genomic_DNA"/>
</dbReference>
<name>A0A8J6CQM6_9ROSI</name>
<protein>
    <recommendedName>
        <fullName evidence="3">Reverse transcriptase</fullName>
    </recommendedName>
</protein>
<dbReference type="Proteomes" id="UP000701853">
    <property type="component" value="Chromosome 11"/>
</dbReference>
<comment type="caution">
    <text evidence="1">The sequence shown here is derived from an EMBL/GenBank/DDBJ whole genome shotgun (WGS) entry which is preliminary data.</text>
</comment>
<proteinExistence type="predicted"/>
<evidence type="ECO:0000313" key="1">
    <source>
        <dbReference type="EMBL" id="KAG8478940.1"/>
    </source>
</evidence>
<sequence>MHAFKSDNTLYPIPAKDVGKWCYNEGLSSLMRLTMKEGLMKGVKASRRGLEISHLLFANDCILFGEASKKGALVMKQILNEYEDCSGQCVNFNKSTIFHSSNTAGEVQAEIGSIPELKVGAQDYYHKEAKRELEGSFEKFWWQKGYGKKGINWCQWNHMCQSKEEGGMGFRSMGQFNIALLAKQRWRILNNPKSLVAQVFKAKYFPTEEFLNSLLGNNSSYTWKSIWASKGVLMKGICWKVGRGTHISVLNDAWIPVARNFRLSSVVNNLNDFKVADLIDNNVRELKRELIVNTFSEEVAGKILSLLLVKDPHDDFSAWNGEPLGEYSVLNAYKLLQAFENDPRAYALQTDYNYSAVRYGQPGEKETAYDARLCQSASGVVGEVLLSSSKIHQGLTLALAVKALACHKAVQIGIVMQWPKIIVERDSLTKCKRSSTYFSNRNAEEEGGVSPSRECT</sequence>
<reference evidence="1 2" key="1">
    <citation type="journal article" date="2021" name="bioRxiv">
        <title>The Gossypium anomalum genome as a resource for cotton improvement and evolutionary analysis of hybrid incompatibility.</title>
        <authorList>
            <person name="Grover C.E."/>
            <person name="Yuan D."/>
            <person name="Arick M.A."/>
            <person name="Miller E.R."/>
            <person name="Hu G."/>
            <person name="Peterson D.G."/>
            <person name="Wendel J.F."/>
            <person name="Udall J.A."/>
        </authorList>
    </citation>
    <scope>NUCLEOTIDE SEQUENCE [LARGE SCALE GENOMIC DNA]</scope>
    <source>
        <strain evidence="1">JFW-Udall</strain>
        <tissue evidence="1">Leaf</tissue>
    </source>
</reference>
<evidence type="ECO:0000313" key="2">
    <source>
        <dbReference type="Proteomes" id="UP000701853"/>
    </source>
</evidence>
<dbReference type="AlphaFoldDB" id="A0A8J6CQM6"/>
<dbReference type="PANTHER" id="PTHR33116:SF86">
    <property type="entry name" value="REVERSE TRANSCRIPTASE DOMAIN-CONTAINING PROTEIN"/>
    <property type="match status" value="1"/>
</dbReference>
<dbReference type="OrthoDB" id="1000206at2759"/>
<evidence type="ECO:0008006" key="3">
    <source>
        <dbReference type="Google" id="ProtNLM"/>
    </source>
</evidence>
<organism evidence="1 2">
    <name type="scientific">Gossypium anomalum</name>
    <dbReference type="NCBI Taxonomy" id="47600"/>
    <lineage>
        <taxon>Eukaryota</taxon>
        <taxon>Viridiplantae</taxon>
        <taxon>Streptophyta</taxon>
        <taxon>Embryophyta</taxon>
        <taxon>Tracheophyta</taxon>
        <taxon>Spermatophyta</taxon>
        <taxon>Magnoliopsida</taxon>
        <taxon>eudicotyledons</taxon>
        <taxon>Gunneridae</taxon>
        <taxon>Pentapetalae</taxon>
        <taxon>rosids</taxon>
        <taxon>malvids</taxon>
        <taxon>Malvales</taxon>
        <taxon>Malvaceae</taxon>
        <taxon>Malvoideae</taxon>
        <taxon>Gossypium</taxon>
    </lineage>
</organism>
<accession>A0A8J6CQM6</accession>
<keyword evidence="2" id="KW-1185">Reference proteome</keyword>
<gene>
    <name evidence="1" type="ORF">CXB51_028941</name>
</gene>